<evidence type="ECO:0000256" key="4">
    <source>
        <dbReference type="ARBA" id="ARBA00022692"/>
    </source>
</evidence>
<keyword evidence="5 7" id="KW-1133">Transmembrane helix</keyword>
<gene>
    <name evidence="8" type="ORF">DLJ74_00940</name>
</gene>
<evidence type="ECO:0000256" key="1">
    <source>
        <dbReference type="ARBA" id="ARBA00004651"/>
    </source>
</evidence>
<dbReference type="OrthoDB" id="9777774at2"/>
<evidence type="ECO:0000256" key="6">
    <source>
        <dbReference type="ARBA" id="ARBA00023136"/>
    </source>
</evidence>
<accession>A0A317L9D0</accession>
<protein>
    <submittedName>
        <fullName evidence="8">Permease</fullName>
    </submittedName>
</protein>
<keyword evidence="6 7" id="KW-0472">Membrane</keyword>
<feature type="transmembrane region" description="Helical" evidence="7">
    <location>
        <begin position="205"/>
        <end position="222"/>
    </location>
</feature>
<evidence type="ECO:0000256" key="5">
    <source>
        <dbReference type="ARBA" id="ARBA00022989"/>
    </source>
</evidence>
<comment type="similarity">
    <text evidence="2">Belongs to the UPF0718 family.</text>
</comment>
<evidence type="ECO:0000313" key="8">
    <source>
        <dbReference type="EMBL" id="PWU70429.1"/>
    </source>
</evidence>
<dbReference type="RefSeq" id="WP_109982957.1">
    <property type="nucleotide sequence ID" value="NZ_QGTD01000001.1"/>
</dbReference>
<evidence type="ECO:0000256" key="3">
    <source>
        <dbReference type="ARBA" id="ARBA00022475"/>
    </source>
</evidence>
<evidence type="ECO:0000313" key="9">
    <source>
        <dbReference type="Proteomes" id="UP000245624"/>
    </source>
</evidence>
<proteinExistence type="inferred from homology"/>
<feature type="transmembrane region" description="Helical" evidence="7">
    <location>
        <begin position="115"/>
        <end position="135"/>
    </location>
</feature>
<keyword evidence="3" id="KW-1003">Cell membrane</keyword>
<dbReference type="InterPro" id="IPR053166">
    <property type="entry name" value="UPF0718_permease"/>
</dbReference>
<keyword evidence="9" id="KW-1185">Reference proteome</keyword>
<feature type="transmembrane region" description="Helical" evidence="7">
    <location>
        <begin position="90"/>
        <end position="109"/>
    </location>
</feature>
<keyword evidence="4 7" id="KW-0812">Transmembrane</keyword>
<feature type="transmembrane region" description="Helical" evidence="7">
    <location>
        <begin position="12"/>
        <end position="32"/>
    </location>
</feature>
<dbReference type="AlphaFoldDB" id="A0A317L9D0"/>
<dbReference type="InterPro" id="IPR005524">
    <property type="entry name" value="DUF318"/>
</dbReference>
<evidence type="ECO:0000256" key="2">
    <source>
        <dbReference type="ARBA" id="ARBA00006386"/>
    </source>
</evidence>
<feature type="transmembrane region" description="Helical" evidence="7">
    <location>
        <begin position="52"/>
        <end position="78"/>
    </location>
</feature>
<dbReference type="Pfam" id="PF03773">
    <property type="entry name" value="ArsP_1"/>
    <property type="match status" value="1"/>
</dbReference>
<feature type="transmembrane region" description="Helical" evidence="7">
    <location>
        <begin position="268"/>
        <end position="289"/>
    </location>
</feature>
<comment type="subcellular location">
    <subcellularLocation>
        <location evidence="1">Cell membrane</location>
        <topology evidence="1">Multi-pass membrane protein</topology>
    </subcellularLocation>
</comment>
<evidence type="ECO:0000256" key="7">
    <source>
        <dbReference type="SAM" id="Phobius"/>
    </source>
</evidence>
<feature type="transmembrane region" description="Helical" evidence="7">
    <location>
        <begin position="171"/>
        <end position="193"/>
    </location>
</feature>
<dbReference type="PANTHER" id="PTHR42775:SF2">
    <property type="entry name" value="PERMEASE"/>
    <property type="match status" value="1"/>
</dbReference>
<organism evidence="8 9">
    <name type="scientific">Gracilibacillus dipsosauri</name>
    <dbReference type="NCBI Taxonomy" id="178340"/>
    <lineage>
        <taxon>Bacteria</taxon>
        <taxon>Bacillati</taxon>
        <taxon>Bacillota</taxon>
        <taxon>Bacilli</taxon>
        <taxon>Bacillales</taxon>
        <taxon>Bacillaceae</taxon>
        <taxon>Gracilibacillus</taxon>
    </lineage>
</organism>
<sequence length="293" mass="32147">MIFMEFIKSFFILFAELTLLFMGISFLVSWLQQLVPEEKIKDILDRPKGWKGYLYGTGLGAMTPFCSCSTIPILAGLLTSKAPFGPSMSFLIASPLLNPVILILIWTLIGWEMALIYTISMVIASMLIGMLWNLINLEHQIKNISVRKNLTVHRKSSTAIWKLAIKDAWGFFLSVLPYLFIGVLIGTLIYGYVPKTIISTYVGNQNIWTIPISAVIGIPLYIRAETLLPISGALVNQGMGVGAVVALIIGGAGASIPEVFLLGKLFKLKLLFAFVVSILTLAITTGVLVQISF</sequence>
<dbReference type="PANTHER" id="PTHR42775">
    <property type="entry name" value="PERMEASE RV2963-RELATED"/>
    <property type="match status" value="1"/>
</dbReference>
<dbReference type="EMBL" id="QGTD01000001">
    <property type="protein sequence ID" value="PWU70429.1"/>
    <property type="molecule type" value="Genomic_DNA"/>
</dbReference>
<dbReference type="Proteomes" id="UP000245624">
    <property type="component" value="Unassembled WGS sequence"/>
</dbReference>
<dbReference type="GO" id="GO:0005886">
    <property type="term" value="C:plasma membrane"/>
    <property type="evidence" value="ECO:0007669"/>
    <property type="project" value="UniProtKB-SubCell"/>
</dbReference>
<name>A0A317L9D0_9BACI</name>
<reference evidence="8 9" key="1">
    <citation type="submission" date="2018-05" db="EMBL/GenBank/DDBJ databases">
        <title>Genomic analysis of Gracilibacillus dipsosauri DD1 reveals novel features of a salt-tolerant amylase.</title>
        <authorList>
            <person name="Deutch C.E."/>
            <person name="Yang S."/>
        </authorList>
    </citation>
    <scope>NUCLEOTIDE SEQUENCE [LARGE SCALE GENOMIC DNA]</scope>
    <source>
        <strain evidence="8 9">DD1</strain>
    </source>
</reference>
<comment type="caution">
    <text evidence="8">The sequence shown here is derived from an EMBL/GenBank/DDBJ whole genome shotgun (WGS) entry which is preliminary data.</text>
</comment>
<feature type="transmembrane region" description="Helical" evidence="7">
    <location>
        <begin position="234"/>
        <end position="256"/>
    </location>
</feature>